<keyword evidence="3 9" id="KW-0349">Heme</keyword>
<dbReference type="WBParaSite" id="TCONS_00012031.p1">
    <property type="protein sequence ID" value="TCONS_00012031.p1"/>
    <property type="gene ID" value="XLOC_007271"/>
</dbReference>
<feature type="compositionally biased region" description="Basic residues" evidence="10">
    <location>
        <begin position="520"/>
        <end position="529"/>
    </location>
</feature>
<dbReference type="PANTHER" id="PTHR24291">
    <property type="entry name" value="CYTOCHROME P450 FAMILY 4"/>
    <property type="match status" value="1"/>
</dbReference>
<keyword evidence="7 9" id="KW-0408">Iron</keyword>
<dbReference type="Gene3D" id="1.10.630.10">
    <property type="entry name" value="Cytochrome P450"/>
    <property type="match status" value="1"/>
</dbReference>
<dbReference type="Pfam" id="PF01391">
    <property type="entry name" value="Collagen"/>
    <property type="match status" value="2"/>
</dbReference>
<feature type="transmembrane region" description="Helical" evidence="11">
    <location>
        <begin position="117"/>
        <end position="136"/>
    </location>
</feature>
<keyword evidence="11" id="KW-1133">Transmembrane helix</keyword>
<accession>A0AAF5DGX9</accession>
<organism evidence="12 13">
    <name type="scientific">Strongyloides stercoralis</name>
    <name type="common">Threadworm</name>
    <dbReference type="NCBI Taxonomy" id="6248"/>
    <lineage>
        <taxon>Eukaryota</taxon>
        <taxon>Metazoa</taxon>
        <taxon>Ecdysozoa</taxon>
        <taxon>Nematoda</taxon>
        <taxon>Chromadorea</taxon>
        <taxon>Rhabditida</taxon>
        <taxon>Tylenchina</taxon>
        <taxon>Panagrolaimomorpha</taxon>
        <taxon>Strongyloidoidea</taxon>
        <taxon>Strongyloididae</taxon>
        <taxon>Strongyloides</taxon>
    </lineage>
</organism>
<feature type="binding site" description="axial binding residue" evidence="9">
    <location>
        <position position="989"/>
    </location>
    <ligand>
        <name>heme</name>
        <dbReference type="ChEBI" id="CHEBI:30413"/>
    </ligand>
    <ligandPart>
        <name>Fe</name>
        <dbReference type="ChEBI" id="CHEBI:18248"/>
    </ligandPart>
</feature>
<dbReference type="InterPro" id="IPR017972">
    <property type="entry name" value="Cyt_P450_CS"/>
</dbReference>
<feature type="compositionally biased region" description="Low complexity" evidence="10">
    <location>
        <begin position="475"/>
        <end position="487"/>
    </location>
</feature>
<protein>
    <submittedName>
        <fullName evidence="13">Nematode cuticle collagen N-terminal domain-containing protein</fullName>
    </submittedName>
</protein>
<dbReference type="Pfam" id="PF00067">
    <property type="entry name" value="p450"/>
    <property type="match status" value="1"/>
</dbReference>
<evidence type="ECO:0000256" key="1">
    <source>
        <dbReference type="ARBA" id="ARBA00001971"/>
    </source>
</evidence>
<dbReference type="GO" id="GO:0016705">
    <property type="term" value="F:oxidoreductase activity, acting on paired donors, with incorporation or reduction of molecular oxygen"/>
    <property type="evidence" value="ECO:0007669"/>
    <property type="project" value="InterPro"/>
</dbReference>
<dbReference type="GO" id="GO:0004497">
    <property type="term" value="F:monooxygenase activity"/>
    <property type="evidence" value="ECO:0007669"/>
    <property type="project" value="UniProtKB-KW"/>
</dbReference>
<keyword evidence="11" id="KW-0472">Membrane</keyword>
<reference evidence="13" key="1">
    <citation type="submission" date="2024-02" db="UniProtKB">
        <authorList>
            <consortium name="WormBaseParasite"/>
        </authorList>
    </citation>
    <scope>IDENTIFICATION</scope>
</reference>
<feature type="compositionally biased region" description="Low complexity" evidence="10">
    <location>
        <begin position="441"/>
        <end position="457"/>
    </location>
</feature>
<dbReference type="GO" id="GO:0005506">
    <property type="term" value="F:iron ion binding"/>
    <property type="evidence" value="ECO:0007669"/>
    <property type="project" value="InterPro"/>
</dbReference>
<dbReference type="PRINTS" id="PR00463">
    <property type="entry name" value="EP450I"/>
</dbReference>
<evidence type="ECO:0000256" key="10">
    <source>
        <dbReference type="SAM" id="MobiDB-lite"/>
    </source>
</evidence>
<dbReference type="InterPro" id="IPR050196">
    <property type="entry name" value="Cytochrome_P450_Monoox"/>
</dbReference>
<keyword evidence="6" id="KW-0560">Oxidoreductase</keyword>
<keyword evidence="11" id="KW-0812">Transmembrane</keyword>
<evidence type="ECO:0000313" key="12">
    <source>
        <dbReference type="Proteomes" id="UP000035681"/>
    </source>
</evidence>
<dbReference type="SUPFAM" id="SSF48264">
    <property type="entry name" value="Cytochrome P450"/>
    <property type="match status" value="1"/>
</dbReference>
<evidence type="ECO:0000313" key="13">
    <source>
        <dbReference type="WBParaSite" id="TCONS_00012031.p1"/>
    </source>
</evidence>
<evidence type="ECO:0000256" key="2">
    <source>
        <dbReference type="ARBA" id="ARBA00010617"/>
    </source>
</evidence>
<keyword evidence="5" id="KW-0677">Repeat</keyword>
<dbReference type="FunFam" id="1.10.630.10:FF:000182">
    <property type="entry name" value="Cytochrome P450 3A4"/>
    <property type="match status" value="1"/>
</dbReference>
<evidence type="ECO:0000256" key="7">
    <source>
        <dbReference type="ARBA" id="ARBA00023004"/>
    </source>
</evidence>
<dbReference type="InterPro" id="IPR008160">
    <property type="entry name" value="Collagen"/>
</dbReference>
<dbReference type="InterPro" id="IPR002401">
    <property type="entry name" value="Cyt_P450_E_grp-I"/>
</dbReference>
<dbReference type="PROSITE" id="PS00086">
    <property type="entry name" value="CYTOCHROME_P450"/>
    <property type="match status" value="1"/>
</dbReference>
<name>A0AAF5DGX9_STRER</name>
<feature type="region of interest" description="Disordered" evidence="10">
    <location>
        <begin position="417"/>
        <end position="531"/>
    </location>
</feature>
<evidence type="ECO:0000256" key="8">
    <source>
        <dbReference type="ARBA" id="ARBA00023033"/>
    </source>
</evidence>
<evidence type="ECO:0000256" key="6">
    <source>
        <dbReference type="ARBA" id="ARBA00023002"/>
    </source>
</evidence>
<keyword evidence="12" id="KW-1185">Reference proteome</keyword>
<feature type="compositionally biased region" description="Basic and acidic residues" evidence="10">
    <location>
        <begin position="459"/>
        <end position="471"/>
    </location>
</feature>
<dbReference type="AlphaFoldDB" id="A0AAF5DGX9"/>
<evidence type="ECO:0000256" key="3">
    <source>
        <dbReference type="ARBA" id="ARBA00022617"/>
    </source>
</evidence>
<keyword evidence="4 9" id="KW-0479">Metal-binding</keyword>
<sequence>KTIYSDNFFFQNAAKSKATDFYKQWVRLSTMENKAPTNLTTIDDLPFYNDQKSDLSKYTYVEDSPLPLQKSVSVARSIARDQYSLVSERFEVIDKFGKCVKKHYCNTKEYIEKEGTIIPKAAIIILGGISGFMLYFRRYGFRKYFYAGTGAAIMTAFCYPERTVDVMYFTTVSSLTLFSFTFICFVFCLTTVGITISLMSYEFSSIVDIVNIEMKNYNNDANIAFEILLSLEKDSGDFNEIFNRKIDNIKKLTNENKEVFYGFLNNNKRQKKSTNINEPVIVEASNLQEEKYDEYENDKYPVPQSFVTAVNNILTTPSEDSYVTPSSLLPDNIYNTLPPLDMDTNGKSKQCPLENKINNACPIGPPGKKGVDGYPGLDGVPGIPGRDGASLNNGMYVDKDISMCIQCPVGMPGPKGLKGQKGNPGAKGAIGARGQAGKMGNNGYPGLPGNIGLPGLRGKQGERGKQGKEGYHYYGIPRRGPRGIPGQPGIPGTPGIPGLHGNTGRPGSRGPPGKNGLRGRPGKPGKRGLRGPVGNIGGDRLYCECKGKMNIFIIFFAIFLLFASLFFYHLKYRKKFANFPSPRSYPLIGHLALLRPDSTGRLNQLIGTCLLYPEYPRMIALWLGPVPVVMLYCAEAIEAILSGSKHLQKGILYKFLEPWLGLGLLTTPPGTWKGRRRQLTPTFHYDILKNFVYVFNYQAEVLVKKLNENLKNSRECVVDIGHYLTLCALDIICETSMGQSVNAQNCANSEYVKAVHEINDIIQTRQLNPLMWNDTIFKLFKEGKAHDKDIKILHNFRSDVIAKRIKQIELDGGLNVNQKCNFLDLLLEMRRNGEITLEEIECEVDTFMFEGHDTTATALIWILQLLGCYPEVQQRIREEFFSVLGYEFTEVSYDQLGQLKYLECCIKEALRLFPSVPMFVRKLDHDETIFGEYHIPRGTEVVVNTYLTHRDPKYWPEPEKFRPERFMPPESNNRHPYAYVPFSAGSRNCIGQRFALLEEKSVLVHILRNFQLTSMKRMDEIRCKSELILRPLEPIMIKIETLFK</sequence>
<dbReference type="InterPro" id="IPR001128">
    <property type="entry name" value="Cyt_P450"/>
</dbReference>
<dbReference type="PANTHER" id="PTHR24291:SF194">
    <property type="entry name" value="CYTOCHROME P450 FAMILY"/>
    <property type="match status" value="1"/>
</dbReference>
<evidence type="ECO:0000256" key="9">
    <source>
        <dbReference type="PIRSR" id="PIRSR602401-1"/>
    </source>
</evidence>
<feature type="transmembrane region" description="Helical" evidence="11">
    <location>
        <begin position="549"/>
        <end position="568"/>
    </location>
</feature>
<dbReference type="GO" id="GO:0020037">
    <property type="term" value="F:heme binding"/>
    <property type="evidence" value="ECO:0007669"/>
    <property type="project" value="InterPro"/>
</dbReference>
<dbReference type="InterPro" id="IPR036396">
    <property type="entry name" value="Cyt_P450_sf"/>
</dbReference>
<evidence type="ECO:0000256" key="5">
    <source>
        <dbReference type="ARBA" id="ARBA00022737"/>
    </source>
</evidence>
<feature type="transmembrane region" description="Helical" evidence="11">
    <location>
        <begin position="177"/>
        <end position="201"/>
    </location>
</feature>
<keyword evidence="8" id="KW-0503">Monooxygenase</keyword>
<comment type="cofactor">
    <cofactor evidence="1 9">
        <name>heme</name>
        <dbReference type="ChEBI" id="CHEBI:30413"/>
    </cofactor>
</comment>
<dbReference type="PRINTS" id="PR00385">
    <property type="entry name" value="P450"/>
</dbReference>
<evidence type="ECO:0000256" key="4">
    <source>
        <dbReference type="ARBA" id="ARBA00022723"/>
    </source>
</evidence>
<proteinExistence type="inferred from homology"/>
<comment type="similarity">
    <text evidence="2">Belongs to the cytochrome P450 family.</text>
</comment>
<evidence type="ECO:0000256" key="11">
    <source>
        <dbReference type="SAM" id="Phobius"/>
    </source>
</evidence>
<dbReference type="Proteomes" id="UP000035681">
    <property type="component" value="Unplaced"/>
</dbReference>